<protein>
    <submittedName>
        <fullName evidence="1">Uncharacterized protein</fullName>
    </submittedName>
</protein>
<proteinExistence type="predicted"/>
<comment type="caution">
    <text evidence="1">The sequence shown here is derived from an EMBL/GenBank/DDBJ whole genome shotgun (WGS) entry which is preliminary data.</text>
</comment>
<dbReference type="Proteomes" id="UP000286415">
    <property type="component" value="Unassembled WGS sequence"/>
</dbReference>
<dbReference type="AlphaFoldDB" id="A0A419PTA3"/>
<organism evidence="1 2">
    <name type="scientific">Clonorchis sinensis</name>
    <name type="common">Chinese liver fluke</name>
    <dbReference type="NCBI Taxonomy" id="79923"/>
    <lineage>
        <taxon>Eukaryota</taxon>
        <taxon>Metazoa</taxon>
        <taxon>Spiralia</taxon>
        <taxon>Lophotrochozoa</taxon>
        <taxon>Platyhelminthes</taxon>
        <taxon>Trematoda</taxon>
        <taxon>Digenea</taxon>
        <taxon>Opisthorchiida</taxon>
        <taxon>Opisthorchiata</taxon>
        <taxon>Opisthorchiidae</taxon>
        <taxon>Clonorchis</taxon>
    </lineage>
</organism>
<dbReference type="InParanoid" id="A0A419PTA3"/>
<gene>
    <name evidence="1" type="ORF">CSKR_105021</name>
</gene>
<evidence type="ECO:0000313" key="1">
    <source>
        <dbReference type="EMBL" id="KAG5445008.1"/>
    </source>
</evidence>
<accession>A0A419PTA3</accession>
<reference evidence="1 2" key="2">
    <citation type="journal article" date="2021" name="Genomics">
        <title>High-quality reference genome for Clonorchis sinensis.</title>
        <authorList>
            <person name="Young N.D."/>
            <person name="Stroehlein A.J."/>
            <person name="Kinkar L."/>
            <person name="Wang T."/>
            <person name="Sohn W.M."/>
            <person name="Chang B.C.H."/>
            <person name="Kaur P."/>
            <person name="Weisz D."/>
            <person name="Dudchenko O."/>
            <person name="Aiden E.L."/>
            <person name="Korhonen P.K."/>
            <person name="Gasser R.B."/>
        </authorList>
    </citation>
    <scope>NUCLEOTIDE SEQUENCE [LARGE SCALE GENOMIC DNA]</scope>
    <source>
        <strain evidence="1">Cs-k2</strain>
    </source>
</reference>
<sequence length="339" mass="37800">MTSDDGEVGRASVLLAKLVVWLLHNDGKKVRAGSWPAFTQAFQNERPLSTDTARVPKPLSQNPDRKAAVIIIIDGMTSGFKTDASLPYNHDLFESLIVKKRIKVDWEKLTTRSPLALIGSHILQLLQPGAVRITRSPSWRASSTDSTQTFRDLLHNPLQVKGWPPLCFRHSELGMENSNLFGKRWLGIRNACPNQRSFWCWTPSSVEFPVAQPKTRFLIASLRIRRHQPTRAIVLRQPSLTISSDSGIHHFDAIELIELPRYLKRSTTSGASPWIVNGAFSDCMSTSMTLHFVGAKCIPKDGMTLVSSSKNSCAFSSSSKMRTMSSAYSRSTRFSSQAI</sequence>
<keyword evidence="2" id="KW-1185">Reference proteome</keyword>
<dbReference type="EMBL" id="NIRI02000056">
    <property type="protein sequence ID" value="KAG5445008.1"/>
    <property type="molecule type" value="Genomic_DNA"/>
</dbReference>
<evidence type="ECO:0000313" key="2">
    <source>
        <dbReference type="Proteomes" id="UP000286415"/>
    </source>
</evidence>
<reference evidence="1 2" key="1">
    <citation type="journal article" date="2018" name="Biotechnol. Adv.">
        <title>Improved genomic resources and new bioinformatic workflow for the carcinogenic parasite Clonorchis sinensis: Biotechnological implications.</title>
        <authorList>
            <person name="Wang D."/>
            <person name="Korhonen P.K."/>
            <person name="Gasser R.B."/>
            <person name="Young N.D."/>
        </authorList>
    </citation>
    <scope>NUCLEOTIDE SEQUENCE [LARGE SCALE GENOMIC DNA]</scope>
    <source>
        <strain evidence="1">Cs-k2</strain>
    </source>
</reference>
<name>A0A419PTA3_CLOSI</name>